<organism evidence="1 2">
    <name type="scientific">Spirosoma endbachense</name>
    <dbReference type="NCBI Taxonomy" id="2666025"/>
    <lineage>
        <taxon>Bacteria</taxon>
        <taxon>Pseudomonadati</taxon>
        <taxon>Bacteroidota</taxon>
        <taxon>Cytophagia</taxon>
        <taxon>Cytophagales</taxon>
        <taxon>Cytophagaceae</taxon>
        <taxon>Spirosoma</taxon>
    </lineage>
</organism>
<accession>A0A6P1VZB6</accession>
<name>A0A6P1VZB6_9BACT</name>
<dbReference type="KEGG" id="senf:GJR95_24490"/>
<evidence type="ECO:0000313" key="1">
    <source>
        <dbReference type="EMBL" id="QHV97974.1"/>
    </source>
</evidence>
<dbReference type="RefSeq" id="WP_162388394.1">
    <property type="nucleotide sequence ID" value="NZ_CP045997.1"/>
</dbReference>
<protein>
    <submittedName>
        <fullName evidence="1">Uncharacterized protein</fullName>
    </submittedName>
</protein>
<dbReference type="Proteomes" id="UP000464577">
    <property type="component" value="Chromosome"/>
</dbReference>
<gene>
    <name evidence="1" type="ORF">GJR95_24490</name>
</gene>
<evidence type="ECO:0000313" key="2">
    <source>
        <dbReference type="Proteomes" id="UP000464577"/>
    </source>
</evidence>
<reference evidence="1 2" key="1">
    <citation type="submission" date="2019-11" db="EMBL/GenBank/DDBJ databases">
        <title>Spirosoma endbachense sp. nov., isolated from a natural salt meadow.</title>
        <authorList>
            <person name="Rojas J."/>
            <person name="Ambika Manirajan B."/>
            <person name="Ratering S."/>
            <person name="Suarez C."/>
            <person name="Geissler-Plaum R."/>
            <person name="Schnell S."/>
        </authorList>
    </citation>
    <scope>NUCLEOTIDE SEQUENCE [LARGE SCALE GENOMIC DNA]</scope>
    <source>
        <strain evidence="1 2">I-24</strain>
    </source>
</reference>
<dbReference type="AlphaFoldDB" id="A0A6P1VZB6"/>
<dbReference type="EMBL" id="CP045997">
    <property type="protein sequence ID" value="QHV97974.1"/>
    <property type="molecule type" value="Genomic_DNA"/>
</dbReference>
<proteinExistence type="predicted"/>
<sequence length="135" mass="15091">MNHLAYIIIGPDPEERAERAKNLTFGCSGVRVNVEGITDITISDPCTNSYSPLFKDCQLNTEYLILENASVNQLSLLASLVGREIVINPMGKRPFVILPTLIITASCRVQDLPKDKSFHRRVTILDGWDDDDTEE</sequence>
<keyword evidence="2" id="KW-1185">Reference proteome</keyword>